<evidence type="ECO:0000256" key="1">
    <source>
        <dbReference type="SAM" id="Phobius"/>
    </source>
</evidence>
<dbReference type="KEGG" id="ckw:CKALI_09330"/>
<dbReference type="EMBL" id="CP046452">
    <property type="protein sequence ID" value="QGU02721.1"/>
    <property type="molecule type" value="Genomic_DNA"/>
</dbReference>
<accession>A0A6B8VS52</accession>
<gene>
    <name evidence="2" type="ORF">CKALI_09330</name>
</gene>
<name>A0A6B8VS52_9CORY</name>
<protein>
    <submittedName>
        <fullName evidence="2">ABC-2 family transporter protein</fullName>
    </submittedName>
</protein>
<proteinExistence type="predicted"/>
<feature type="transmembrane region" description="Helical" evidence="1">
    <location>
        <begin position="252"/>
        <end position="271"/>
    </location>
</feature>
<dbReference type="Proteomes" id="UP000427071">
    <property type="component" value="Chromosome"/>
</dbReference>
<dbReference type="RefSeq" id="WP_156193073.1">
    <property type="nucleotide sequence ID" value="NZ_CP046452.1"/>
</dbReference>
<reference evidence="3" key="1">
    <citation type="submission" date="2019-11" db="EMBL/GenBank/DDBJ databases">
        <title>Complete genome sequence of Corynebacterium kalinowskii 1959, a novel Corynebacterium species isolated from soil of a small paddock in Vilsendorf, Germany.</title>
        <authorList>
            <person name="Schaffert L."/>
            <person name="Ruwe M."/>
            <person name="Milse J."/>
            <person name="Hanuschka K."/>
            <person name="Ortseifen V."/>
            <person name="Droste J."/>
            <person name="Brandt D."/>
            <person name="Schlueter L."/>
            <person name="Kutter Y."/>
            <person name="Vinke S."/>
            <person name="Viehoefer P."/>
            <person name="Jacob L."/>
            <person name="Luebke N.-C."/>
            <person name="Schulte-Berndt E."/>
            <person name="Hain C."/>
            <person name="Linder M."/>
            <person name="Schmidt P."/>
            <person name="Wollenschlaeger L."/>
            <person name="Luttermann T."/>
            <person name="Thieme E."/>
            <person name="Hassa J."/>
            <person name="Haak M."/>
            <person name="Wittchen M."/>
            <person name="Mentz A."/>
            <person name="Persicke M."/>
            <person name="Busche T."/>
            <person name="Ruckert C."/>
        </authorList>
    </citation>
    <scope>NUCLEOTIDE SEQUENCE [LARGE SCALE GENOMIC DNA]</scope>
    <source>
        <strain evidence="3">1959</strain>
    </source>
</reference>
<feature type="transmembrane region" description="Helical" evidence="1">
    <location>
        <begin position="91"/>
        <end position="117"/>
    </location>
</feature>
<keyword evidence="1" id="KW-0812">Transmembrane</keyword>
<feature type="transmembrane region" description="Helical" evidence="1">
    <location>
        <begin position="129"/>
        <end position="154"/>
    </location>
</feature>
<keyword evidence="1" id="KW-1133">Transmembrane helix</keyword>
<sequence length="278" mass="28101">MNSLKSEFYTIRKLPTVTIVAVLSIVLAGVGAILQWSLPFLLKIDPPQAGDGPAGEQVQALIDAADPVTADFQLAALDITGSGQSSGLSMFLIAIVALTITAASYAFSSGAVVWKVVGTGSRMRWSLSLTAAVLGAVLLVCVGACALTTVISLVAAPMNSASLVAPAGDTVVMWLRGSLAIVLLATSIVGVVLAVRKVGAAIGIVVAVLMAGVIFGTIGSMAGWDPIVYGWLPTSAVTTAGGQGLMQTANPWTGIAALVGWAVLSLGLGLARFGRANL</sequence>
<evidence type="ECO:0000313" key="2">
    <source>
        <dbReference type="EMBL" id="QGU02721.1"/>
    </source>
</evidence>
<keyword evidence="1" id="KW-0472">Membrane</keyword>
<keyword evidence="3" id="KW-1185">Reference proteome</keyword>
<evidence type="ECO:0000313" key="3">
    <source>
        <dbReference type="Proteomes" id="UP000427071"/>
    </source>
</evidence>
<dbReference type="AlphaFoldDB" id="A0A6B8VS52"/>
<feature type="transmembrane region" description="Helical" evidence="1">
    <location>
        <begin position="174"/>
        <end position="195"/>
    </location>
</feature>
<feature type="transmembrane region" description="Helical" evidence="1">
    <location>
        <begin position="202"/>
        <end position="224"/>
    </location>
</feature>
<organism evidence="2 3">
    <name type="scientific">Corynebacterium kalinowskii</name>
    <dbReference type="NCBI Taxonomy" id="2675216"/>
    <lineage>
        <taxon>Bacteria</taxon>
        <taxon>Bacillati</taxon>
        <taxon>Actinomycetota</taxon>
        <taxon>Actinomycetes</taxon>
        <taxon>Mycobacteriales</taxon>
        <taxon>Corynebacteriaceae</taxon>
        <taxon>Corynebacterium</taxon>
    </lineage>
</organism>
<feature type="transmembrane region" description="Helical" evidence="1">
    <location>
        <begin position="14"/>
        <end position="38"/>
    </location>
</feature>